<dbReference type="AlphaFoldDB" id="A0AAW2HBF8"/>
<feature type="compositionally biased region" description="Basic and acidic residues" evidence="1">
    <location>
        <begin position="178"/>
        <end position="190"/>
    </location>
</feature>
<feature type="compositionally biased region" description="Basic residues" evidence="1">
    <location>
        <begin position="507"/>
        <end position="521"/>
    </location>
</feature>
<proteinExistence type="predicted"/>
<protein>
    <submittedName>
        <fullName evidence="2">Uncharacterized protein</fullName>
    </submittedName>
</protein>
<feature type="region of interest" description="Disordered" evidence="1">
    <location>
        <begin position="177"/>
        <end position="422"/>
    </location>
</feature>
<sequence length="521" mass="58507">MNSFKNVLLWKSQISMIPKKYSLALNGEQNDINEGSTSSNTENVALTPVEVSDSKNGKKCGTAKVSPMINGHIISTPTIHLSRVSEDFGPPNRIVSGSLSPIIEMSPETPEANNSPVFRDLRIPLRRLQINTFVRKTSEGSCNSNSSSKFTFIRKRPASFDLKKNCNSFKENNSFRLASEREVETDRESREDEENAEGENEMVEENEEPTRNRLETKENDEPSANNFEDIDPLEGPSWLLDRPRKSGRSRSSSPEASPFRYGFVNFKRRGPNSSAPLQCQSTIGDDEKQALSFSDNAQMGDFETSKGGSRLSLSKQIQNLRDQSLSSSDFEEENQEVNELDNLHRYSEFSNDSGSKGSLGFKNSSDRKSLKRKYVRRSNDSLTPVSGRKSSLRLSERNKNNTPLNDSKRENKSTGSVNSKNCSVNLVRLSPAGSSENFTPKKLKEEPVDPVIVPLRPSLRRVSTPIRNSAKFIPVPPKERVKRRAAELCTQNRNWIEISPKVEKSSKSRAGRKKTTYKKKV</sequence>
<gene>
    <name evidence="2" type="ORF">PYX00_009479</name>
</gene>
<feature type="compositionally biased region" description="Polar residues" evidence="1">
    <location>
        <begin position="311"/>
        <end position="328"/>
    </location>
</feature>
<feature type="compositionally biased region" description="Acidic residues" evidence="1">
    <location>
        <begin position="329"/>
        <end position="339"/>
    </location>
</feature>
<evidence type="ECO:0000256" key="1">
    <source>
        <dbReference type="SAM" id="MobiDB-lite"/>
    </source>
</evidence>
<comment type="caution">
    <text evidence="2">The sequence shown here is derived from an EMBL/GenBank/DDBJ whole genome shotgun (WGS) entry which is preliminary data.</text>
</comment>
<feature type="compositionally biased region" description="Polar residues" evidence="1">
    <location>
        <begin position="380"/>
        <end position="393"/>
    </location>
</feature>
<reference evidence="2" key="1">
    <citation type="journal article" date="2024" name="Gigascience">
        <title>Chromosome-level genome of the poultry shaft louse Menopon gallinae provides insight into the host-switching and adaptive evolution of parasitic lice.</title>
        <authorList>
            <person name="Xu Y."/>
            <person name="Ma L."/>
            <person name="Liu S."/>
            <person name="Liang Y."/>
            <person name="Liu Q."/>
            <person name="He Z."/>
            <person name="Tian L."/>
            <person name="Duan Y."/>
            <person name="Cai W."/>
            <person name="Li H."/>
            <person name="Song F."/>
        </authorList>
    </citation>
    <scope>NUCLEOTIDE SEQUENCE</scope>
    <source>
        <strain evidence="2">Cailab_2023a</strain>
    </source>
</reference>
<name>A0AAW2HBF8_9NEOP</name>
<feature type="compositionally biased region" description="Polar residues" evidence="1">
    <location>
        <begin position="271"/>
        <end position="283"/>
    </location>
</feature>
<evidence type="ECO:0000313" key="2">
    <source>
        <dbReference type="EMBL" id="KAL0267124.1"/>
    </source>
</evidence>
<accession>A0AAW2HBF8</accession>
<feature type="region of interest" description="Disordered" evidence="1">
    <location>
        <begin position="500"/>
        <end position="521"/>
    </location>
</feature>
<feature type="compositionally biased region" description="Low complexity" evidence="1">
    <location>
        <begin position="249"/>
        <end position="260"/>
    </location>
</feature>
<feature type="compositionally biased region" description="Basic and acidic residues" evidence="1">
    <location>
        <begin position="208"/>
        <end position="220"/>
    </location>
</feature>
<feature type="compositionally biased region" description="Acidic residues" evidence="1">
    <location>
        <begin position="191"/>
        <end position="207"/>
    </location>
</feature>
<dbReference type="EMBL" id="JARGDH010000005">
    <property type="protein sequence ID" value="KAL0267124.1"/>
    <property type="molecule type" value="Genomic_DNA"/>
</dbReference>
<organism evidence="2">
    <name type="scientific">Menopon gallinae</name>
    <name type="common">poultry shaft louse</name>
    <dbReference type="NCBI Taxonomy" id="328185"/>
    <lineage>
        <taxon>Eukaryota</taxon>
        <taxon>Metazoa</taxon>
        <taxon>Ecdysozoa</taxon>
        <taxon>Arthropoda</taxon>
        <taxon>Hexapoda</taxon>
        <taxon>Insecta</taxon>
        <taxon>Pterygota</taxon>
        <taxon>Neoptera</taxon>
        <taxon>Paraneoptera</taxon>
        <taxon>Psocodea</taxon>
        <taxon>Troctomorpha</taxon>
        <taxon>Phthiraptera</taxon>
        <taxon>Amblycera</taxon>
        <taxon>Menoponidae</taxon>
        <taxon>Menopon</taxon>
    </lineage>
</organism>
<feature type="compositionally biased region" description="Polar residues" evidence="1">
    <location>
        <begin position="413"/>
        <end position="422"/>
    </location>
</feature>